<keyword evidence="3" id="KW-1185">Reference proteome</keyword>
<reference evidence="3" key="1">
    <citation type="journal article" date="2024" name="Algal Res.">
        <title>Biochemical, toxicological and genomic investigation of a high-biomass producing Limnothrix strain isolated from Italian shallow drinking water reservoir.</title>
        <authorList>
            <person name="Simonazzi M."/>
            <person name="Shishido T.K."/>
            <person name="Delbaje E."/>
            <person name="Wahlsten M."/>
            <person name="Fewer D.P."/>
            <person name="Sivonen K."/>
            <person name="Pezzolesi L."/>
            <person name="Pistocchi R."/>
        </authorList>
    </citation>
    <scope>NUCLEOTIDE SEQUENCE [LARGE SCALE GENOMIC DNA]</scope>
    <source>
        <strain evidence="3">LRLZ20PSL1</strain>
    </source>
</reference>
<dbReference type="RefSeq" id="WP_393012261.1">
    <property type="nucleotide sequence ID" value="NZ_JAZAQF010000051.1"/>
</dbReference>
<name>A0ABW7C995_9CYAN</name>
<dbReference type="EMBL" id="JAZAQF010000051">
    <property type="protein sequence ID" value="MFG3817729.1"/>
    <property type="molecule type" value="Genomic_DNA"/>
</dbReference>
<feature type="region of interest" description="Disordered" evidence="1">
    <location>
        <begin position="1"/>
        <end position="37"/>
    </location>
</feature>
<evidence type="ECO:0000313" key="3">
    <source>
        <dbReference type="Proteomes" id="UP001604335"/>
    </source>
</evidence>
<evidence type="ECO:0000256" key="1">
    <source>
        <dbReference type="SAM" id="MobiDB-lite"/>
    </source>
</evidence>
<proteinExistence type="predicted"/>
<gene>
    <name evidence="2" type="ORF">VPK24_08775</name>
</gene>
<dbReference type="Proteomes" id="UP001604335">
    <property type="component" value="Unassembled WGS sequence"/>
</dbReference>
<accession>A0ABW7C995</accession>
<evidence type="ECO:0000313" key="2">
    <source>
        <dbReference type="EMBL" id="MFG3817729.1"/>
    </source>
</evidence>
<organism evidence="2 3">
    <name type="scientific">Limnothrix redekei LRLZ20PSL1</name>
    <dbReference type="NCBI Taxonomy" id="3112953"/>
    <lineage>
        <taxon>Bacteria</taxon>
        <taxon>Bacillati</taxon>
        <taxon>Cyanobacteriota</taxon>
        <taxon>Cyanophyceae</taxon>
        <taxon>Pseudanabaenales</taxon>
        <taxon>Pseudanabaenaceae</taxon>
        <taxon>Limnothrix</taxon>
    </lineage>
</organism>
<feature type="compositionally biased region" description="Basic and acidic residues" evidence="1">
    <location>
        <begin position="1"/>
        <end position="10"/>
    </location>
</feature>
<sequence length="176" mass="19211">MTDRPSHPSDEANAQPRPGGNPRRPAHPAAGPSGQEDVKLVNFLRQHRPSPPPAAPGLERSLLLEIEASQLRAARRHRQWWLGSLGAIAIGCWALFQQGPGTQAPAPSVAEADLESFINETWGMTLAPSNVTTQTASTDDSLPWSFDPHTWETEPTKLVNRSLSAMALPNQWTPYL</sequence>
<protein>
    <submittedName>
        <fullName evidence="2">Uncharacterized protein</fullName>
    </submittedName>
</protein>
<comment type="caution">
    <text evidence="2">The sequence shown here is derived from an EMBL/GenBank/DDBJ whole genome shotgun (WGS) entry which is preliminary data.</text>
</comment>